<name>A0ABN5INI4_9BACE</name>
<protein>
    <submittedName>
        <fullName evidence="1">Uncharacterized protein</fullName>
    </submittedName>
</protein>
<evidence type="ECO:0000313" key="2">
    <source>
        <dbReference type="Proteomes" id="UP000238304"/>
    </source>
</evidence>
<dbReference type="RefSeq" id="WP_106042113.1">
    <property type="nucleotide sequence ID" value="NZ_CP027231.1"/>
</dbReference>
<reference evidence="1 2" key="1">
    <citation type="submission" date="2018-02" db="EMBL/GenBank/DDBJ databases">
        <authorList>
            <person name="Holder M.E."/>
            <person name="Ajami N.J."/>
            <person name="Petrosino J.F."/>
        </authorList>
    </citation>
    <scope>NUCLEOTIDE SEQUENCE [LARGE SCALE GENOMIC DNA]</scope>
    <source>
        <strain evidence="1 2">ATCC 33285</strain>
    </source>
</reference>
<organism evidence="1 2">
    <name type="scientific">Bacteroides zoogleoformans</name>
    <dbReference type="NCBI Taxonomy" id="28119"/>
    <lineage>
        <taxon>Bacteria</taxon>
        <taxon>Pseudomonadati</taxon>
        <taxon>Bacteroidota</taxon>
        <taxon>Bacteroidia</taxon>
        <taxon>Bacteroidales</taxon>
        <taxon>Bacteroidaceae</taxon>
        <taxon>Bacteroides</taxon>
    </lineage>
</organism>
<gene>
    <name evidence="1" type="ORF">C4H11_11310</name>
</gene>
<dbReference type="EMBL" id="CP027231">
    <property type="protein sequence ID" value="AVM53443.1"/>
    <property type="molecule type" value="Genomic_DNA"/>
</dbReference>
<keyword evidence="2" id="KW-1185">Reference proteome</keyword>
<sequence length="102" mass="11597">MHPDFHISPFAPQSSATKKLSGGRIFFAFTNRLKDILNECRAFLINSTTNHADLKIPLDASEEHMTGKEDTMQFINEVKVGVKQWKPIVIRLGMAKQELRDV</sequence>
<accession>A0ABN5INI4</accession>
<dbReference type="Proteomes" id="UP000238304">
    <property type="component" value="Chromosome"/>
</dbReference>
<proteinExistence type="predicted"/>
<evidence type="ECO:0000313" key="1">
    <source>
        <dbReference type="EMBL" id="AVM53443.1"/>
    </source>
</evidence>